<dbReference type="InterPro" id="IPR050190">
    <property type="entry name" value="UPF0213_domain"/>
</dbReference>
<sequence>MSDNWYVYLMRCSDNSLYAGITTDLTRRLNEHNNSKLAAKYTRIRRPVSLAYAESSENRSLASKREYQLRKLSKAKKEQLVADYLVQVEKLKPS</sequence>
<dbReference type="KEGG" id="lsd:EMK97_14990"/>
<dbReference type="AlphaFoldDB" id="A0A4P6PB74"/>
<dbReference type="EMBL" id="CP034759">
    <property type="protein sequence ID" value="QBG36932.1"/>
    <property type="molecule type" value="Genomic_DNA"/>
</dbReference>
<dbReference type="SMART" id="SM00465">
    <property type="entry name" value="GIYc"/>
    <property type="match status" value="1"/>
</dbReference>
<dbReference type="Proteomes" id="UP000290244">
    <property type="component" value="Chromosome"/>
</dbReference>
<gene>
    <name evidence="3" type="ORF">EMK97_14990</name>
</gene>
<dbReference type="Gene3D" id="3.40.1440.10">
    <property type="entry name" value="GIY-YIG endonuclease"/>
    <property type="match status" value="1"/>
</dbReference>
<keyword evidence="4" id="KW-1185">Reference proteome</keyword>
<proteinExistence type="inferred from homology"/>
<comment type="similarity">
    <text evidence="1">Belongs to the UPF0213 family.</text>
</comment>
<evidence type="ECO:0000313" key="4">
    <source>
        <dbReference type="Proteomes" id="UP000290244"/>
    </source>
</evidence>
<organism evidence="3 4">
    <name type="scientific">Litorilituus sediminis</name>
    <dbReference type="NCBI Taxonomy" id="718192"/>
    <lineage>
        <taxon>Bacteria</taxon>
        <taxon>Pseudomonadati</taxon>
        <taxon>Pseudomonadota</taxon>
        <taxon>Gammaproteobacteria</taxon>
        <taxon>Alteromonadales</taxon>
        <taxon>Colwelliaceae</taxon>
        <taxon>Litorilituus</taxon>
    </lineage>
</organism>
<dbReference type="CDD" id="cd10456">
    <property type="entry name" value="GIY-YIG_UPF0213"/>
    <property type="match status" value="1"/>
</dbReference>
<evidence type="ECO:0000256" key="1">
    <source>
        <dbReference type="ARBA" id="ARBA00007435"/>
    </source>
</evidence>
<reference evidence="3 4" key="1">
    <citation type="submission" date="2018-12" db="EMBL/GenBank/DDBJ databases">
        <title>Complete genome of Litorilituus sediminis.</title>
        <authorList>
            <person name="Liu A."/>
            <person name="Rong J."/>
        </authorList>
    </citation>
    <scope>NUCLEOTIDE SEQUENCE [LARGE SCALE GENOMIC DNA]</scope>
    <source>
        <strain evidence="3 4">JCM 17549</strain>
    </source>
</reference>
<name>A0A4P6PB74_9GAMM</name>
<evidence type="ECO:0000259" key="2">
    <source>
        <dbReference type="PROSITE" id="PS50164"/>
    </source>
</evidence>
<dbReference type="Pfam" id="PF01541">
    <property type="entry name" value="GIY-YIG"/>
    <property type="match status" value="1"/>
</dbReference>
<dbReference type="InterPro" id="IPR035901">
    <property type="entry name" value="GIY-YIG_endonuc_sf"/>
</dbReference>
<dbReference type="OrthoDB" id="9797095at2"/>
<dbReference type="PANTHER" id="PTHR34477">
    <property type="entry name" value="UPF0213 PROTEIN YHBQ"/>
    <property type="match status" value="1"/>
</dbReference>
<dbReference type="SUPFAM" id="SSF82771">
    <property type="entry name" value="GIY-YIG endonuclease"/>
    <property type="match status" value="1"/>
</dbReference>
<dbReference type="InterPro" id="IPR000305">
    <property type="entry name" value="GIY-YIG_endonuc"/>
</dbReference>
<feature type="domain" description="GIY-YIG" evidence="2">
    <location>
        <begin position="3"/>
        <end position="79"/>
    </location>
</feature>
<evidence type="ECO:0000313" key="3">
    <source>
        <dbReference type="EMBL" id="QBG36932.1"/>
    </source>
</evidence>
<protein>
    <submittedName>
        <fullName evidence="3">GIY-YIG nuclease family protein</fullName>
    </submittedName>
</protein>
<dbReference type="PANTHER" id="PTHR34477:SF1">
    <property type="entry name" value="UPF0213 PROTEIN YHBQ"/>
    <property type="match status" value="1"/>
</dbReference>
<dbReference type="PROSITE" id="PS50164">
    <property type="entry name" value="GIY_YIG"/>
    <property type="match status" value="1"/>
</dbReference>
<accession>A0A4P6PB74</accession>
<dbReference type="RefSeq" id="WP_130603556.1">
    <property type="nucleotide sequence ID" value="NZ_CP034759.1"/>
</dbReference>